<organism evidence="9 10">
    <name type="scientific">Datura stramonium</name>
    <name type="common">Jimsonweed</name>
    <name type="synonym">Common thornapple</name>
    <dbReference type="NCBI Taxonomy" id="4076"/>
    <lineage>
        <taxon>Eukaryota</taxon>
        <taxon>Viridiplantae</taxon>
        <taxon>Streptophyta</taxon>
        <taxon>Embryophyta</taxon>
        <taxon>Tracheophyta</taxon>
        <taxon>Spermatophyta</taxon>
        <taxon>Magnoliopsida</taxon>
        <taxon>eudicotyledons</taxon>
        <taxon>Gunneridae</taxon>
        <taxon>Pentapetalae</taxon>
        <taxon>asterids</taxon>
        <taxon>lamiids</taxon>
        <taxon>Solanales</taxon>
        <taxon>Solanaceae</taxon>
        <taxon>Solanoideae</taxon>
        <taxon>Datureae</taxon>
        <taxon>Datura</taxon>
    </lineage>
</organism>
<protein>
    <recommendedName>
        <fullName evidence="2">DNA-directed RNA polymerase</fullName>
        <ecNumber evidence="2">2.7.7.6</ecNumber>
    </recommendedName>
</protein>
<gene>
    <name evidence="9" type="primary">RPOC1_4</name>
    <name evidence="9" type="ORF">HAX54_034030</name>
</gene>
<keyword evidence="3" id="KW-0240">DNA-directed RNA polymerase</keyword>
<comment type="caution">
    <text evidence="9">The sequence shown here is derived from an EMBL/GenBank/DDBJ whole genome shotgun (WGS) entry which is preliminary data.</text>
</comment>
<sequence>MGGLTGRTASFRIRDIHPSHYGRICPIDTSEGINVGLIGSLAIHEDWAGNSLALNRDIQKKYCSSSGYRQEFLTIAWEQPGRTCFGEKRISSLYAVEGYNSEDAVLISERLVPTSKETCLCTLTLGAGPAIDVEVDPEKELHLSCIDLRAWWLNHRGEVGPKRSNGTIYRQGFDTFPAIEKSLLAQVIREQLADDLDLRLIIENSWVEWEELGRSGPQGMNGKIEKLKEERTFFFLLSETDHSDRWGSTPGELVMCQEKLVQEAVDTLLDNGIRGQPMRDGHNKVYKSFSDVIEGKEGRFQRRCLANESIIQDVLSLSWVLHFHYIDVDCLVK</sequence>
<keyword evidence="4" id="KW-0808">Transferase</keyword>
<keyword evidence="5" id="KW-0548">Nucleotidyltransferase</keyword>
<comment type="similarity">
    <text evidence="1 7">Belongs to the RNA polymerase beta chain family.</text>
</comment>
<dbReference type="EMBL" id="JACEIK010004378">
    <property type="protein sequence ID" value="MCD9645253.1"/>
    <property type="molecule type" value="Genomic_DNA"/>
</dbReference>
<evidence type="ECO:0000256" key="6">
    <source>
        <dbReference type="ARBA" id="ARBA00023163"/>
    </source>
</evidence>
<evidence type="ECO:0000256" key="5">
    <source>
        <dbReference type="ARBA" id="ARBA00022695"/>
    </source>
</evidence>
<proteinExistence type="inferred from homology"/>
<evidence type="ECO:0000313" key="9">
    <source>
        <dbReference type="EMBL" id="MCD9645253.1"/>
    </source>
</evidence>
<name>A0ABS8VDA8_DATST</name>
<accession>A0ABS8VDA8</accession>
<evidence type="ECO:0000256" key="1">
    <source>
        <dbReference type="ARBA" id="ARBA00006835"/>
    </source>
</evidence>
<evidence type="ECO:0000313" key="10">
    <source>
        <dbReference type="Proteomes" id="UP000823775"/>
    </source>
</evidence>
<dbReference type="Pfam" id="PF04565">
    <property type="entry name" value="RNA_pol_Rpb2_3"/>
    <property type="match status" value="1"/>
</dbReference>
<dbReference type="InterPro" id="IPR007645">
    <property type="entry name" value="RNA_pol_Rpb2_3"/>
</dbReference>
<evidence type="ECO:0000256" key="7">
    <source>
        <dbReference type="RuleBase" id="RU000434"/>
    </source>
</evidence>
<keyword evidence="10" id="KW-1185">Reference proteome</keyword>
<dbReference type="InterPro" id="IPR015712">
    <property type="entry name" value="DNA-dir_RNA_pol_su2"/>
</dbReference>
<evidence type="ECO:0000256" key="4">
    <source>
        <dbReference type="ARBA" id="ARBA00022679"/>
    </source>
</evidence>
<feature type="domain" description="RNA polymerase Rpb2" evidence="8">
    <location>
        <begin position="2"/>
        <end position="44"/>
    </location>
</feature>
<evidence type="ECO:0000259" key="8">
    <source>
        <dbReference type="Pfam" id="PF04565"/>
    </source>
</evidence>
<dbReference type="EC" id="2.7.7.6" evidence="2"/>
<dbReference type="PANTHER" id="PTHR20856">
    <property type="entry name" value="DNA-DIRECTED RNA POLYMERASE I SUBUNIT 2"/>
    <property type="match status" value="1"/>
</dbReference>
<dbReference type="SUPFAM" id="SSF64484">
    <property type="entry name" value="beta and beta-prime subunits of DNA dependent RNA-polymerase"/>
    <property type="match status" value="2"/>
</dbReference>
<evidence type="ECO:0000256" key="2">
    <source>
        <dbReference type="ARBA" id="ARBA00012418"/>
    </source>
</evidence>
<reference evidence="9 10" key="1">
    <citation type="journal article" date="2021" name="BMC Genomics">
        <title>Datura genome reveals duplications of psychoactive alkaloid biosynthetic genes and high mutation rate following tissue culture.</title>
        <authorList>
            <person name="Rajewski A."/>
            <person name="Carter-House D."/>
            <person name="Stajich J."/>
            <person name="Litt A."/>
        </authorList>
    </citation>
    <scope>NUCLEOTIDE SEQUENCE [LARGE SCALE GENOMIC DNA]</scope>
    <source>
        <strain evidence="9">AR-01</strain>
    </source>
</reference>
<dbReference type="Gene3D" id="3.90.1100.10">
    <property type="match status" value="1"/>
</dbReference>
<evidence type="ECO:0000256" key="3">
    <source>
        <dbReference type="ARBA" id="ARBA00022478"/>
    </source>
</evidence>
<keyword evidence="6" id="KW-0804">Transcription</keyword>
<dbReference type="Proteomes" id="UP000823775">
    <property type="component" value="Unassembled WGS sequence"/>
</dbReference>